<name>A0AAV4MZE9_CAEEX</name>
<evidence type="ECO:0000313" key="1">
    <source>
        <dbReference type="EMBL" id="GIX77299.1"/>
    </source>
</evidence>
<comment type="caution">
    <text evidence="1">The sequence shown here is derived from an EMBL/GenBank/DDBJ whole genome shotgun (WGS) entry which is preliminary data.</text>
</comment>
<accession>A0AAV4MZE9</accession>
<dbReference type="AlphaFoldDB" id="A0AAV4MZE9"/>
<reference evidence="1 2" key="1">
    <citation type="submission" date="2021-06" db="EMBL/GenBank/DDBJ databases">
        <title>Caerostris extrusa draft genome.</title>
        <authorList>
            <person name="Kono N."/>
            <person name="Arakawa K."/>
        </authorList>
    </citation>
    <scope>NUCLEOTIDE SEQUENCE [LARGE SCALE GENOMIC DNA]</scope>
</reference>
<keyword evidence="2" id="KW-1185">Reference proteome</keyword>
<gene>
    <name evidence="1" type="ORF">CEXT_198231</name>
</gene>
<protein>
    <submittedName>
        <fullName evidence="1">Uncharacterized protein</fullName>
    </submittedName>
</protein>
<evidence type="ECO:0000313" key="2">
    <source>
        <dbReference type="Proteomes" id="UP001054945"/>
    </source>
</evidence>
<organism evidence="1 2">
    <name type="scientific">Caerostris extrusa</name>
    <name type="common">Bark spider</name>
    <name type="synonym">Caerostris bankana</name>
    <dbReference type="NCBI Taxonomy" id="172846"/>
    <lineage>
        <taxon>Eukaryota</taxon>
        <taxon>Metazoa</taxon>
        <taxon>Ecdysozoa</taxon>
        <taxon>Arthropoda</taxon>
        <taxon>Chelicerata</taxon>
        <taxon>Arachnida</taxon>
        <taxon>Araneae</taxon>
        <taxon>Araneomorphae</taxon>
        <taxon>Entelegynae</taxon>
        <taxon>Araneoidea</taxon>
        <taxon>Araneidae</taxon>
        <taxon>Caerostris</taxon>
    </lineage>
</organism>
<sequence>MKQLSTSRASSPRKRFEAGVAPEDTVPVETRVPVIIFPLITLIAAWTSSQMSLDDSRRRKGDFQAEGLLVTHSTTTRTGFRKGWGWNANP</sequence>
<proteinExistence type="predicted"/>
<dbReference type="Proteomes" id="UP001054945">
    <property type="component" value="Unassembled WGS sequence"/>
</dbReference>
<dbReference type="EMBL" id="BPLR01020316">
    <property type="protein sequence ID" value="GIX77299.1"/>
    <property type="molecule type" value="Genomic_DNA"/>
</dbReference>